<name>A0A4S8LVJ3_DENBC</name>
<feature type="transmembrane region" description="Helical" evidence="1">
    <location>
        <begin position="39"/>
        <end position="56"/>
    </location>
</feature>
<feature type="transmembrane region" description="Helical" evidence="1">
    <location>
        <begin position="12"/>
        <end position="32"/>
    </location>
</feature>
<feature type="transmembrane region" description="Helical" evidence="1">
    <location>
        <begin position="97"/>
        <end position="120"/>
    </location>
</feature>
<protein>
    <submittedName>
        <fullName evidence="2">Uncharacterized protein</fullName>
    </submittedName>
</protein>
<keyword evidence="3" id="KW-1185">Reference proteome</keyword>
<feature type="transmembrane region" description="Helical" evidence="1">
    <location>
        <begin position="68"/>
        <end position="85"/>
    </location>
</feature>
<feature type="transmembrane region" description="Helical" evidence="1">
    <location>
        <begin position="132"/>
        <end position="153"/>
    </location>
</feature>
<organism evidence="2 3">
    <name type="scientific">Dendrothele bispora (strain CBS 962.96)</name>
    <dbReference type="NCBI Taxonomy" id="1314807"/>
    <lineage>
        <taxon>Eukaryota</taxon>
        <taxon>Fungi</taxon>
        <taxon>Dikarya</taxon>
        <taxon>Basidiomycota</taxon>
        <taxon>Agaricomycotina</taxon>
        <taxon>Agaricomycetes</taxon>
        <taxon>Agaricomycetidae</taxon>
        <taxon>Agaricales</taxon>
        <taxon>Agaricales incertae sedis</taxon>
        <taxon>Dendrothele</taxon>
    </lineage>
</organism>
<feature type="transmembrane region" description="Helical" evidence="1">
    <location>
        <begin position="173"/>
        <end position="191"/>
    </location>
</feature>
<sequence length="233" mass="27032">MLILHYPLLSYFILAYCQSRCITYLYLFIFLASRFPFRVALLFLYLLVSLFCFIYLTATQRSQLQCPISISISPLCSSPLFAVYIKSFSLLALSFFFLHVLFSLIIAPCVWFWFFSWLWFWLDLSSPRTYCIHIWLIHPLACLYLSPSSPPLFRNARSFLSIVSLLSDVPHLVPLYTLLIYTSLVGSSLLIRDLLFPTADTNSNVDPLLFPGHATHTTLISYLFAWILILFDF</sequence>
<feature type="transmembrane region" description="Helical" evidence="1">
    <location>
        <begin position="211"/>
        <end position="231"/>
    </location>
</feature>
<reference evidence="2 3" key="1">
    <citation type="journal article" date="2019" name="Nat. Ecol. Evol.">
        <title>Megaphylogeny resolves global patterns of mushroom evolution.</title>
        <authorList>
            <person name="Varga T."/>
            <person name="Krizsan K."/>
            <person name="Foldi C."/>
            <person name="Dima B."/>
            <person name="Sanchez-Garcia M."/>
            <person name="Sanchez-Ramirez S."/>
            <person name="Szollosi G.J."/>
            <person name="Szarkandi J.G."/>
            <person name="Papp V."/>
            <person name="Albert L."/>
            <person name="Andreopoulos W."/>
            <person name="Angelini C."/>
            <person name="Antonin V."/>
            <person name="Barry K.W."/>
            <person name="Bougher N.L."/>
            <person name="Buchanan P."/>
            <person name="Buyck B."/>
            <person name="Bense V."/>
            <person name="Catcheside P."/>
            <person name="Chovatia M."/>
            <person name="Cooper J."/>
            <person name="Damon W."/>
            <person name="Desjardin D."/>
            <person name="Finy P."/>
            <person name="Geml J."/>
            <person name="Haridas S."/>
            <person name="Hughes K."/>
            <person name="Justo A."/>
            <person name="Karasinski D."/>
            <person name="Kautmanova I."/>
            <person name="Kiss B."/>
            <person name="Kocsube S."/>
            <person name="Kotiranta H."/>
            <person name="LaButti K.M."/>
            <person name="Lechner B.E."/>
            <person name="Liimatainen K."/>
            <person name="Lipzen A."/>
            <person name="Lukacs Z."/>
            <person name="Mihaltcheva S."/>
            <person name="Morgado L.N."/>
            <person name="Niskanen T."/>
            <person name="Noordeloos M.E."/>
            <person name="Ohm R.A."/>
            <person name="Ortiz-Santana B."/>
            <person name="Ovrebo C."/>
            <person name="Racz N."/>
            <person name="Riley R."/>
            <person name="Savchenko A."/>
            <person name="Shiryaev A."/>
            <person name="Soop K."/>
            <person name="Spirin V."/>
            <person name="Szebenyi C."/>
            <person name="Tomsovsky M."/>
            <person name="Tulloss R.E."/>
            <person name="Uehling J."/>
            <person name="Grigoriev I.V."/>
            <person name="Vagvolgyi C."/>
            <person name="Papp T."/>
            <person name="Martin F.M."/>
            <person name="Miettinen O."/>
            <person name="Hibbett D.S."/>
            <person name="Nagy L.G."/>
        </authorList>
    </citation>
    <scope>NUCLEOTIDE SEQUENCE [LARGE SCALE GENOMIC DNA]</scope>
    <source>
        <strain evidence="2 3">CBS 962.96</strain>
    </source>
</reference>
<accession>A0A4S8LVJ3</accession>
<evidence type="ECO:0000313" key="2">
    <source>
        <dbReference type="EMBL" id="THU93614.1"/>
    </source>
</evidence>
<evidence type="ECO:0000256" key="1">
    <source>
        <dbReference type="SAM" id="Phobius"/>
    </source>
</evidence>
<proteinExistence type="predicted"/>
<dbReference type="EMBL" id="ML179244">
    <property type="protein sequence ID" value="THU93614.1"/>
    <property type="molecule type" value="Genomic_DNA"/>
</dbReference>
<keyword evidence="1" id="KW-1133">Transmembrane helix</keyword>
<evidence type="ECO:0000313" key="3">
    <source>
        <dbReference type="Proteomes" id="UP000297245"/>
    </source>
</evidence>
<dbReference type="AlphaFoldDB" id="A0A4S8LVJ3"/>
<dbReference type="Proteomes" id="UP000297245">
    <property type="component" value="Unassembled WGS sequence"/>
</dbReference>
<gene>
    <name evidence="2" type="ORF">K435DRAFT_187804</name>
</gene>
<keyword evidence="1" id="KW-0472">Membrane</keyword>
<keyword evidence="1" id="KW-0812">Transmembrane</keyword>